<dbReference type="EMBL" id="CP091430">
    <property type="protein sequence ID" value="UVI31427.1"/>
    <property type="molecule type" value="Genomic_DNA"/>
</dbReference>
<feature type="region of interest" description="Disordered" evidence="1">
    <location>
        <begin position="64"/>
        <end position="88"/>
    </location>
</feature>
<organism evidence="2 3">
    <name type="scientific">Paenibacillus spongiae</name>
    <dbReference type="NCBI Taxonomy" id="2909671"/>
    <lineage>
        <taxon>Bacteria</taxon>
        <taxon>Bacillati</taxon>
        <taxon>Bacillota</taxon>
        <taxon>Bacilli</taxon>
        <taxon>Bacillales</taxon>
        <taxon>Paenibacillaceae</taxon>
        <taxon>Paenibacillus</taxon>
    </lineage>
</organism>
<evidence type="ECO:0000313" key="3">
    <source>
        <dbReference type="Proteomes" id="UP001057877"/>
    </source>
</evidence>
<name>A0ABY5SBX0_9BACL</name>
<proteinExistence type="predicted"/>
<reference evidence="2" key="1">
    <citation type="submission" date="2022-01" db="EMBL/GenBank/DDBJ databases">
        <title>Paenibacillus spongiae sp. nov., isolated from marine sponge.</title>
        <authorList>
            <person name="Li Z."/>
            <person name="Zhang M."/>
        </authorList>
    </citation>
    <scope>NUCLEOTIDE SEQUENCE</scope>
    <source>
        <strain evidence="2">PHS-Z3</strain>
    </source>
</reference>
<evidence type="ECO:0000313" key="2">
    <source>
        <dbReference type="EMBL" id="UVI31427.1"/>
    </source>
</evidence>
<protein>
    <recommendedName>
        <fullName evidence="4">Lipoprotein</fullName>
    </recommendedName>
</protein>
<dbReference type="RefSeq" id="WP_258387489.1">
    <property type="nucleotide sequence ID" value="NZ_CP091430.1"/>
</dbReference>
<keyword evidence="3" id="KW-1185">Reference proteome</keyword>
<sequence length="202" mass="21830">MNPKHKRYSSNIVGILIVFVAALALSGCGSKGTWAVNAAPGVPVEVYSNGNGGNLALNGLESEEPVVSPDSLEPTSAEPSNPPLTNIHPVTDERIRTDKNVVEAKHTPPAPSAIKKPVDKKPAEWNGKGLYIGQIDTHSVEITMNEGPTVFQISQYISSQLEKIPDRSNGTPVVFKYTEKEIILSGEKYIERWLTSIEPSEG</sequence>
<evidence type="ECO:0008006" key="4">
    <source>
        <dbReference type="Google" id="ProtNLM"/>
    </source>
</evidence>
<accession>A0ABY5SBX0</accession>
<evidence type="ECO:0000256" key="1">
    <source>
        <dbReference type="SAM" id="MobiDB-lite"/>
    </source>
</evidence>
<gene>
    <name evidence="2" type="ORF">L1F29_06285</name>
</gene>
<dbReference type="PROSITE" id="PS51257">
    <property type="entry name" value="PROKAR_LIPOPROTEIN"/>
    <property type="match status" value="1"/>
</dbReference>
<dbReference type="Proteomes" id="UP001057877">
    <property type="component" value="Chromosome"/>
</dbReference>